<evidence type="ECO:0000256" key="8">
    <source>
        <dbReference type="ARBA" id="ARBA00023136"/>
    </source>
</evidence>
<dbReference type="InterPro" id="IPR035906">
    <property type="entry name" value="MetI-like_sf"/>
</dbReference>
<sequence length="287" mass="30643">MTLTPAHRAATLPFRLAAQGLAAPAALKLGAAISLAWLFLALAAPLVAPYDPIAQDLEQTLRHPGWAHWLGTDNFGRDVLSRIIWGARFDLAMGLLGVIVPFILGSAIGLVAGYFGGLVDTLLMRLLDITISFPFFVLVIAIISVLGAGLASFFIAVALVGWVSYARLIRSQTLVLKHSDFVLAARNLGYSRRRIMARHILPNAVLPAVVFSMSDVVLTILLGSSLSYLGLGVQPPAAEWGVMIAEGQTFLATAWWISFFPGLAIVTLALGFSLLADGLAETLGIRE</sequence>
<dbReference type="Gene3D" id="1.10.3720.10">
    <property type="entry name" value="MetI-like"/>
    <property type="match status" value="1"/>
</dbReference>
<organism evidence="11 12">
    <name type="scientific">Hypericibacter adhaerens</name>
    <dbReference type="NCBI Taxonomy" id="2602016"/>
    <lineage>
        <taxon>Bacteria</taxon>
        <taxon>Pseudomonadati</taxon>
        <taxon>Pseudomonadota</taxon>
        <taxon>Alphaproteobacteria</taxon>
        <taxon>Rhodospirillales</taxon>
        <taxon>Dongiaceae</taxon>
        <taxon>Hypericibacter</taxon>
    </lineage>
</organism>
<dbReference type="InterPro" id="IPR050366">
    <property type="entry name" value="BP-dependent_transpt_permease"/>
</dbReference>
<keyword evidence="6" id="KW-0653">Protein transport</keyword>
<evidence type="ECO:0000256" key="7">
    <source>
        <dbReference type="ARBA" id="ARBA00022989"/>
    </source>
</evidence>
<feature type="transmembrane region" description="Helical" evidence="9">
    <location>
        <begin position="91"/>
        <end position="115"/>
    </location>
</feature>
<evidence type="ECO:0000256" key="4">
    <source>
        <dbReference type="ARBA" id="ARBA00022692"/>
    </source>
</evidence>
<dbReference type="PANTHER" id="PTHR43386">
    <property type="entry name" value="OLIGOPEPTIDE TRANSPORT SYSTEM PERMEASE PROTEIN APPC"/>
    <property type="match status" value="1"/>
</dbReference>
<dbReference type="RefSeq" id="WP_151116496.1">
    <property type="nucleotide sequence ID" value="NZ_CP042582.1"/>
</dbReference>
<keyword evidence="2 9" id="KW-0813">Transport</keyword>
<evidence type="ECO:0000256" key="1">
    <source>
        <dbReference type="ARBA" id="ARBA00004651"/>
    </source>
</evidence>
<dbReference type="GO" id="GO:0015031">
    <property type="term" value="P:protein transport"/>
    <property type="evidence" value="ECO:0007669"/>
    <property type="project" value="UniProtKB-KW"/>
</dbReference>
<dbReference type="Proteomes" id="UP000325797">
    <property type="component" value="Chromosome"/>
</dbReference>
<feature type="transmembrane region" description="Helical" evidence="9">
    <location>
        <begin position="200"/>
        <end position="222"/>
    </location>
</feature>
<comment type="similarity">
    <text evidence="9">Belongs to the binding-protein-dependent transport system permease family.</text>
</comment>
<evidence type="ECO:0000256" key="2">
    <source>
        <dbReference type="ARBA" id="ARBA00022448"/>
    </source>
</evidence>
<comment type="subcellular location">
    <subcellularLocation>
        <location evidence="1 9">Cell membrane</location>
        <topology evidence="1 9">Multi-pass membrane protein</topology>
    </subcellularLocation>
</comment>
<dbReference type="PROSITE" id="PS50928">
    <property type="entry name" value="ABC_TM1"/>
    <property type="match status" value="1"/>
</dbReference>
<proteinExistence type="inferred from homology"/>
<feature type="transmembrane region" description="Helical" evidence="9">
    <location>
        <begin position="135"/>
        <end position="163"/>
    </location>
</feature>
<evidence type="ECO:0000256" key="6">
    <source>
        <dbReference type="ARBA" id="ARBA00022927"/>
    </source>
</evidence>
<keyword evidence="7 9" id="KW-1133">Transmembrane helix</keyword>
<feature type="domain" description="ABC transmembrane type-1" evidence="10">
    <location>
        <begin position="87"/>
        <end position="276"/>
    </location>
</feature>
<keyword evidence="4 9" id="KW-0812">Transmembrane</keyword>
<dbReference type="GO" id="GO:0005886">
    <property type="term" value="C:plasma membrane"/>
    <property type="evidence" value="ECO:0007669"/>
    <property type="project" value="UniProtKB-SubCell"/>
</dbReference>
<evidence type="ECO:0000256" key="9">
    <source>
        <dbReference type="RuleBase" id="RU363032"/>
    </source>
</evidence>
<dbReference type="SUPFAM" id="SSF161098">
    <property type="entry name" value="MetI-like"/>
    <property type="match status" value="1"/>
</dbReference>
<dbReference type="Pfam" id="PF00528">
    <property type="entry name" value="BPD_transp_1"/>
    <property type="match status" value="1"/>
</dbReference>
<dbReference type="InterPro" id="IPR000515">
    <property type="entry name" value="MetI-like"/>
</dbReference>
<evidence type="ECO:0000256" key="5">
    <source>
        <dbReference type="ARBA" id="ARBA00022856"/>
    </source>
</evidence>
<accession>A0A5J6MYR6</accession>
<dbReference type="AlphaFoldDB" id="A0A5J6MYR6"/>
<dbReference type="GO" id="GO:0015833">
    <property type="term" value="P:peptide transport"/>
    <property type="evidence" value="ECO:0007669"/>
    <property type="project" value="UniProtKB-KW"/>
</dbReference>
<dbReference type="CDD" id="cd06261">
    <property type="entry name" value="TM_PBP2"/>
    <property type="match status" value="1"/>
</dbReference>
<keyword evidence="5" id="KW-0571">Peptide transport</keyword>
<evidence type="ECO:0000259" key="10">
    <source>
        <dbReference type="PROSITE" id="PS50928"/>
    </source>
</evidence>
<dbReference type="OrthoDB" id="9766870at2"/>
<keyword evidence="8 9" id="KW-0472">Membrane</keyword>
<dbReference type="PANTHER" id="PTHR43386:SF1">
    <property type="entry name" value="D,D-DIPEPTIDE TRANSPORT SYSTEM PERMEASE PROTEIN DDPC-RELATED"/>
    <property type="match status" value="1"/>
</dbReference>
<reference evidence="11 12" key="1">
    <citation type="submission" date="2019-08" db="EMBL/GenBank/DDBJ databases">
        <title>Hyperibacter terrae gen. nov., sp. nov. and Hyperibacter viscosus sp. nov., two new members in the family Rhodospirillaceae isolated from the rhizosphere of Hypericum perforatum.</title>
        <authorList>
            <person name="Noviana Z."/>
        </authorList>
    </citation>
    <scope>NUCLEOTIDE SEQUENCE [LARGE SCALE GENOMIC DNA]</scope>
    <source>
        <strain evidence="11 12">R5959</strain>
    </source>
</reference>
<protein>
    <submittedName>
        <fullName evidence="11">Nickel ABC transporter permease</fullName>
    </submittedName>
</protein>
<dbReference type="GO" id="GO:0055085">
    <property type="term" value="P:transmembrane transport"/>
    <property type="evidence" value="ECO:0007669"/>
    <property type="project" value="InterPro"/>
</dbReference>
<name>A0A5J6MYR6_9PROT</name>
<feature type="transmembrane region" description="Helical" evidence="9">
    <location>
        <begin position="253"/>
        <end position="276"/>
    </location>
</feature>
<dbReference type="KEGG" id="hadh:FRZ61_16640"/>
<evidence type="ECO:0000256" key="3">
    <source>
        <dbReference type="ARBA" id="ARBA00022475"/>
    </source>
</evidence>
<gene>
    <name evidence="11" type="ORF">FRZ61_16640</name>
</gene>
<keyword evidence="3" id="KW-1003">Cell membrane</keyword>
<keyword evidence="12" id="KW-1185">Reference proteome</keyword>
<evidence type="ECO:0000313" key="12">
    <source>
        <dbReference type="Proteomes" id="UP000325797"/>
    </source>
</evidence>
<evidence type="ECO:0000313" key="11">
    <source>
        <dbReference type="EMBL" id="QEX21735.1"/>
    </source>
</evidence>
<dbReference type="EMBL" id="CP042582">
    <property type="protein sequence ID" value="QEX21735.1"/>
    <property type="molecule type" value="Genomic_DNA"/>
</dbReference>